<evidence type="ECO:0000256" key="7">
    <source>
        <dbReference type="ARBA" id="ARBA00023136"/>
    </source>
</evidence>
<proteinExistence type="inferred from homology"/>
<dbReference type="AlphaFoldDB" id="A0A942A2B6"/>
<comment type="function">
    <text evidence="9">The M ring may be actively involved in energy transduction.</text>
</comment>
<comment type="similarity">
    <text evidence="3 9">Belongs to the FliF family.</text>
</comment>
<keyword evidence="6 11" id="KW-1133">Transmembrane helix</keyword>
<evidence type="ECO:0000256" key="5">
    <source>
        <dbReference type="ARBA" id="ARBA00022692"/>
    </source>
</evidence>
<gene>
    <name evidence="14" type="ORF">MAG551_00119</name>
</gene>
<dbReference type="EMBL" id="JAANXD010000006">
    <property type="protein sequence ID" value="MBS1257084.1"/>
    <property type="molecule type" value="Genomic_DNA"/>
</dbReference>
<dbReference type="PANTHER" id="PTHR30046:SF0">
    <property type="entry name" value="FLAGELLAR M-RING PROTEIN"/>
    <property type="match status" value="1"/>
</dbReference>
<dbReference type="Gene3D" id="3.30.70.1530">
    <property type="entry name" value="Hypothetical protein rpa1041"/>
    <property type="match status" value="1"/>
</dbReference>
<reference evidence="14" key="1">
    <citation type="journal article" date="2021" name="ISME J.">
        <title>Fine-scale metabolic discontinuity in a stratified prokaryote microbiome of a Red Sea deep halocline.</title>
        <authorList>
            <person name="Michoud G."/>
            <person name="Ngugi D.K."/>
            <person name="Barozzi A."/>
            <person name="Merlino G."/>
            <person name="Calleja M.L."/>
            <person name="Delgado-Huertas A."/>
            <person name="Moran X.A.G."/>
            <person name="Daffonchio D."/>
        </authorList>
    </citation>
    <scope>NUCLEOTIDE SEQUENCE</scope>
    <source>
        <strain evidence="14">SuakinDeep_MAG55_1</strain>
    </source>
</reference>
<dbReference type="InterPro" id="IPR045851">
    <property type="entry name" value="AMP-bd_C_sf"/>
</dbReference>
<comment type="subcellular location">
    <subcellularLocation>
        <location evidence="1 9">Bacterial flagellum basal body</location>
    </subcellularLocation>
    <subcellularLocation>
        <location evidence="2">Cell membrane</location>
        <topology evidence="2">Multi-pass membrane protein</topology>
    </subcellularLocation>
</comment>
<dbReference type="InterPro" id="IPR006182">
    <property type="entry name" value="FliF_N_dom"/>
</dbReference>
<evidence type="ECO:0000256" key="1">
    <source>
        <dbReference type="ARBA" id="ARBA00004117"/>
    </source>
</evidence>
<keyword evidence="7 11" id="KW-0472">Membrane</keyword>
<feature type="transmembrane region" description="Helical" evidence="11">
    <location>
        <begin position="21"/>
        <end position="41"/>
    </location>
</feature>
<protein>
    <recommendedName>
        <fullName evidence="9">Flagellar M-ring protein</fullName>
    </recommendedName>
</protein>
<feature type="compositionally biased region" description="Polar residues" evidence="10">
    <location>
        <begin position="292"/>
        <end position="304"/>
    </location>
</feature>
<dbReference type="Proteomes" id="UP000722750">
    <property type="component" value="Unassembled WGS sequence"/>
</dbReference>
<dbReference type="NCBIfam" id="TIGR00206">
    <property type="entry name" value="fliF"/>
    <property type="match status" value="1"/>
</dbReference>
<evidence type="ECO:0000256" key="3">
    <source>
        <dbReference type="ARBA" id="ARBA00007971"/>
    </source>
</evidence>
<feature type="domain" description="Flagellar M-ring C-terminal" evidence="13">
    <location>
        <begin position="249"/>
        <end position="401"/>
    </location>
</feature>
<dbReference type="InterPro" id="IPR000067">
    <property type="entry name" value="FlgMring_FliF"/>
</dbReference>
<evidence type="ECO:0000256" key="9">
    <source>
        <dbReference type="PIRNR" id="PIRNR004862"/>
    </source>
</evidence>
<evidence type="ECO:0000259" key="12">
    <source>
        <dbReference type="Pfam" id="PF01514"/>
    </source>
</evidence>
<dbReference type="InterPro" id="IPR043427">
    <property type="entry name" value="YscJ/FliF"/>
</dbReference>
<evidence type="ECO:0000256" key="4">
    <source>
        <dbReference type="ARBA" id="ARBA00022475"/>
    </source>
</evidence>
<feature type="domain" description="Flagellar M-ring N-terminal" evidence="12">
    <location>
        <begin position="42"/>
        <end position="215"/>
    </location>
</feature>
<dbReference type="InterPro" id="IPR013556">
    <property type="entry name" value="Flag_M-ring_C"/>
</dbReference>
<name>A0A942A2B6_9BACT</name>
<sequence length="518" mass="57530">MSQIVGEFGNIWKGTSFGQRLTFVIVILGFIAGLLAVTFWVRTPDYGLLYSDLSQREAGEVVAYLRDNNIPYKVKDNGSTVLVPANKIYESRMVLAENSLPRGEVGFELFDKVKFGMSDLAQRINYRRALQGELSKTIAQLDGVEWAKVQIVIPEPSLFIKDEKPSTASVVIKMRKRNGLRPEMIAGITHLVSTSVEGLSTEDITITDNRGNLLSTSGESKMSGEITNQFGLSRKIEDHYASKAMSIIEKMTGPGKAIVKVSADLEFKHLDEKQIEYDNEKKVPISQVITTQSTEMPQGNNSEASGGMSKEAEETETTQYALSKVERVVSEHEARIKRLTVAVLVDGNYEEGENADGEVTSTYIPRTEEELAQIAAIVKQAIGLDESAPRNDKFEIQSVEFQHHLPVYVDEESVAKADKKEFILSIARSSSLVIAVLAFLLFAKKALKSVIVPRRATAGVNYATYDAPPELEEQVNEIDVARQGNEKREVVRDGIIDNTKAYPKTTSNLVRKWLRESD</sequence>
<dbReference type="GO" id="GO:0009431">
    <property type="term" value="C:bacterial-type flagellum basal body, MS ring"/>
    <property type="evidence" value="ECO:0007669"/>
    <property type="project" value="InterPro"/>
</dbReference>
<keyword evidence="14" id="KW-0966">Cell projection</keyword>
<evidence type="ECO:0000256" key="10">
    <source>
        <dbReference type="SAM" id="MobiDB-lite"/>
    </source>
</evidence>
<dbReference type="PRINTS" id="PR01009">
    <property type="entry name" value="FLGMRINGFLIF"/>
</dbReference>
<organism evidence="14 15">
    <name type="scientific">Candidatus Scalindua arabica</name>
    <dbReference type="NCBI Taxonomy" id="1127984"/>
    <lineage>
        <taxon>Bacteria</taxon>
        <taxon>Pseudomonadati</taxon>
        <taxon>Planctomycetota</taxon>
        <taxon>Candidatus Brocadiia</taxon>
        <taxon>Candidatus Brocadiales</taxon>
        <taxon>Candidatus Scalinduaceae</taxon>
        <taxon>Candidatus Scalindua</taxon>
    </lineage>
</organism>
<feature type="region of interest" description="Disordered" evidence="10">
    <location>
        <begin position="292"/>
        <end position="313"/>
    </location>
</feature>
<evidence type="ECO:0000256" key="2">
    <source>
        <dbReference type="ARBA" id="ARBA00004651"/>
    </source>
</evidence>
<keyword evidence="5 11" id="KW-0812">Transmembrane</keyword>
<dbReference type="GO" id="GO:0003774">
    <property type="term" value="F:cytoskeletal motor activity"/>
    <property type="evidence" value="ECO:0007669"/>
    <property type="project" value="InterPro"/>
</dbReference>
<dbReference type="PIRSF" id="PIRSF004862">
    <property type="entry name" value="FliF"/>
    <property type="match status" value="1"/>
</dbReference>
<evidence type="ECO:0000313" key="14">
    <source>
        <dbReference type="EMBL" id="MBS1257084.1"/>
    </source>
</evidence>
<dbReference type="GO" id="GO:0005886">
    <property type="term" value="C:plasma membrane"/>
    <property type="evidence" value="ECO:0007669"/>
    <property type="project" value="UniProtKB-SubCell"/>
</dbReference>
<dbReference type="PANTHER" id="PTHR30046">
    <property type="entry name" value="FLAGELLAR M-RING PROTEIN"/>
    <property type="match status" value="1"/>
</dbReference>
<dbReference type="Pfam" id="PF08345">
    <property type="entry name" value="YscJ_FliF_C"/>
    <property type="match status" value="1"/>
</dbReference>
<evidence type="ECO:0000256" key="11">
    <source>
        <dbReference type="SAM" id="Phobius"/>
    </source>
</evidence>
<keyword evidence="8 9" id="KW-0975">Bacterial flagellum</keyword>
<evidence type="ECO:0000256" key="8">
    <source>
        <dbReference type="ARBA" id="ARBA00023143"/>
    </source>
</evidence>
<dbReference type="Gene3D" id="3.30.300.30">
    <property type="match status" value="1"/>
</dbReference>
<keyword evidence="14" id="KW-0969">Cilium</keyword>
<keyword evidence="14" id="KW-0282">Flagellum</keyword>
<dbReference type="GO" id="GO:0071973">
    <property type="term" value="P:bacterial-type flagellum-dependent cell motility"/>
    <property type="evidence" value="ECO:0007669"/>
    <property type="project" value="InterPro"/>
</dbReference>
<keyword evidence="4" id="KW-1003">Cell membrane</keyword>
<dbReference type="Pfam" id="PF01514">
    <property type="entry name" value="YscJ_FliF"/>
    <property type="match status" value="1"/>
</dbReference>
<comment type="caution">
    <text evidence="14">The sequence shown here is derived from an EMBL/GenBank/DDBJ whole genome shotgun (WGS) entry which is preliminary data.</text>
</comment>
<evidence type="ECO:0000256" key="6">
    <source>
        <dbReference type="ARBA" id="ARBA00022989"/>
    </source>
</evidence>
<evidence type="ECO:0000313" key="15">
    <source>
        <dbReference type="Proteomes" id="UP000722750"/>
    </source>
</evidence>
<evidence type="ECO:0000259" key="13">
    <source>
        <dbReference type="Pfam" id="PF08345"/>
    </source>
</evidence>
<accession>A0A942A2B6</accession>